<keyword evidence="1" id="KW-0472">Membrane</keyword>
<name>A0AAD3Y8Y6_NEPGR</name>
<comment type="caution">
    <text evidence="2">The sequence shown here is derived from an EMBL/GenBank/DDBJ whole genome shotgun (WGS) entry which is preliminary data.</text>
</comment>
<feature type="transmembrane region" description="Helical" evidence="1">
    <location>
        <begin position="74"/>
        <end position="93"/>
    </location>
</feature>
<reference evidence="2" key="1">
    <citation type="submission" date="2023-05" db="EMBL/GenBank/DDBJ databases">
        <title>Nepenthes gracilis genome sequencing.</title>
        <authorList>
            <person name="Fukushima K."/>
        </authorList>
    </citation>
    <scope>NUCLEOTIDE SEQUENCE</scope>
    <source>
        <strain evidence="2">SING2019-196</strain>
    </source>
</reference>
<accession>A0AAD3Y8Y6</accession>
<dbReference type="AlphaFoldDB" id="A0AAD3Y8Y6"/>
<keyword evidence="1" id="KW-0812">Transmembrane</keyword>
<evidence type="ECO:0000256" key="1">
    <source>
        <dbReference type="SAM" id="Phobius"/>
    </source>
</evidence>
<keyword evidence="1" id="KW-1133">Transmembrane helix</keyword>
<dbReference type="EMBL" id="BSYO01000046">
    <property type="protein sequence ID" value="GMH31949.1"/>
    <property type="molecule type" value="Genomic_DNA"/>
</dbReference>
<evidence type="ECO:0000313" key="3">
    <source>
        <dbReference type="Proteomes" id="UP001279734"/>
    </source>
</evidence>
<sequence length="160" mass="18041">MAFPLLKDAEWMDTSDFLCLSIWFVKQVLRMVNGPLQVISCISLMLIYSSTMWMVLCSRAALWTMLSAHDDAAMWTMFLVRLLAVVGAGWVLLHRCLCRFCCEAFYVAEASVAAHGFEFDYCALEWACEGRVGLATNGLYWLFATKDSFEISGTSLADRC</sequence>
<feature type="transmembrane region" description="Helical" evidence="1">
    <location>
        <begin position="36"/>
        <end position="62"/>
    </location>
</feature>
<dbReference type="Proteomes" id="UP001279734">
    <property type="component" value="Unassembled WGS sequence"/>
</dbReference>
<gene>
    <name evidence="2" type="ORF">Nepgr_033793</name>
</gene>
<proteinExistence type="predicted"/>
<protein>
    <submittedName>
        <fullName evidence="2">Uncharacterized protein</fullName>
    </submittedName>
</protein>
<organism evidence="2 3">
    <name type="scientific">Nepenthes gracilis</name>
    <name type="common">Slender pitcher plant</name>
    <dbReference type="NCBI Taxonomy" id="150966"/>
    <lineage>
        <taxon>Eukaryota</taxon>
        <taxon>Viridiplantae</taxon>
        <taxon>Streptophyta</taxon>
        <taxon>Embryophyta</taxon>
        <taxon>Tracheophyta</taxon>
        <taxon>Spermatophyta</taxon>
        <taxon>Magnoliopsida</taxon>
        <taxon>eudicotyledons</taxon>
        <taxon>Gunneridae</taxon>
        <taxon>Pentapetalae</taxon>
        <taxon>Caryophyllales</taxon>
        <taxon>Nepenthaceae</taxon>
        <taxon>Nepenthes</taxon>
    </lineage>
</organism>
<evidence type="ECO:0000313" key="2">
    <source>
        <dbReference type="EMBL" id="GMH31949.1"/>
    </source>
</evidence>
<keyword evidence="3" id="KW-1185">Reference proteome</keyword>